<keyword evidence="1" id="KW-0812">Transmembrane</keyword>
<reference evidence="3" key="1">
    <citation type="journal article" date="2022" name="Int. J. Syst. Evol. Microbiol.">
        <title>Anaeromyxobacter oryzae sp. nov., Anaeromyxobacter diazotrophicus sp. nov. and Anaeromyxobacter paludicola sp. nov., isolated from paddy soils.</title>
        <authorList>
            <person name="Itoh H."/>
            <person name="Xu Z."/>
            <person name="Mise K."/>
            <person name="Masuda Y."/>
            <person name="Ushijima N."/>
            <person name="Hayakawa C."/>
            <person name="Shiratori Y."/>
            <person name="Senoo K."/>
        </authorList>
    </citation>
    <scope>NUCLEOTIDE SEQUENCE [LARGE SCALE GENOMIC DNA]</scope>
    <source>
        <strain evidence="3">Red232</strain>
    </source>
</reference>
<proteinExistence type="predicted"/>
<dbReference type="Proteomes" id="UP001162891">
    <property type="component" value="Chromosome"/>
</dbReference>
<gene>
    <name evidence="2" type="ORF">AMOR_28140</name>
</gene>
<keyword evidence="1" id="KW-1133">Transmembrane helix</keyword>
<name>A0ABN6MS68_9BACT</name>
<evidence type="ECO:0000313" key="3">
    <source>
        <dbReference type="Proteomes" id="UP001162891"/>
    </source>
</evidence>
<feature type="transmembrane region" description="Helical" evidence="1">
    <location>
        <begin position="53"/>
        <end position="69"/>
    </location>
</feature>
<sequence length="70" mass="7835">MTLSAIAAVLLELATLERRALHGTTGRVPGVWMLVSATLMFASAVVSTRRRGWAWLWACNAAVYWWLFLN</sequence>
<feature type="transmembrane region" description="Helical" evidence="1">
    <location>
        <begin position="29"/>
        <end position="46"/>
    </location>
</feature>
<accession>A0ABN6MS68</accession>
<organism evidence="2 3">
    <name type="scientific">Anaeromyxobacter oryzae</name>
    <dbReference type="NCBI Taxonomy" id="2918170"/>
    <lineage>
        <taxon>Bacteria</taxon>
        <taxon>Pseudomonadati</taxon>
        <taxon>Myxococcota</taxon>
        <taxon>Myxococcia</taxon>
        <taxon>Myxococcales</taxon>
        <taxon>Cystobacterineae</taxon>
        <taxon>Anaeromyxobacteraceae</taxon>
        <taxon>Anaeromyxobacter</taxon>
    </lineage>
</organism>
<keyword evidence="1" id="KW-0472">Membrane</keyword>
<evidence type="ECO:0000256" key="1">
    <source>
        <dbReference type="SAM" id="Phobius"/>
    </source>
</evidence>
<keyword evidence="3" id="KW-1185">Reference proteome</keyword>
<dbReference type="EMBL" id="AP025591">
    <property type="protein sequence ID" value="BDG03818.1"/>
    <property type="molecule type" value="Genomic_DNA"/>
</dbReference>
<evidence type="ECO:0000313" key="2">
    <source>
        <dbReference type="EMBL" id="BDG03818.1"/>
    </source>
</evidence>
<protein>
    <submittedName>
        <fullName evidence="2">Uncharacterized protein</fullName>
    </submittedName>
</protein>